<proteinExistence type="predicted"/>
<feature type="region of interest" description="Disordered" evidence="1">
    <location>
        <begin position="60"/>
        <end position="80"/>
    </location>
</feature>
<dbReference type="EMBL" id="FOUF01000017">
    <property type="protein sequence ID" value="SFM46965.1"/>
    <property type="molecule type" value="Genomic_DNA"/>
</dbReference>
<evidence type="ECO:0000256" key="1">
    <source>
        <dbReference type="SAM" id="MobiDB-lite"/>
    </source>
</evidence>
<accession>A0A1I4R493</accession>
<protein>
    <submittedName>
        <fullName evidence="2">Uncharacterized protein</fullName>
    </submittedName>
</protein>
<evidence type="ECO:0000313" key="2">
    <source>
        <dbReference type="EMBL" id="SFM46965.1"/>
    </source>
</evidence>
<dbReference type="Proteomes" id="UP000199561">
    <property type="component" value="Unassembled WGS sequence"/>
</dbReference>
<sequence>MPTPFKEKPQPIIMIMLNRLLRIFKRKPIQQPVKEESKQRYGRCYTMELIAAEERRARINSEALKDDQTYHSPPKKDNRL</sequence>
<gene>
    <name evidence="2" type="ORF">SAMN05421880_11760</name>
</gene>
<keyword evidence="3" id="KW-1185">Reference proteome</keyword>
<evidence type="ECO:0000313" key="3">
    <source>
        <dbReference type="Proteomes" id="UP000199561"/>
    </source>
</evidence>
<name>A0A1I4R493_9PROT</name>
<dbReference type="AlphaFoldDB" id="A0A1I4R493"/>
<organism evidence="2 3">
    <name type="scientific">Nitrosomonas nitrosa</name>
    <dbReference type="NCBI Taxonomy" id="52442"/>
    <lineage>
        <taxon>Bacteria</taxon>
        <taxon>Pseudomonadati</taxon>
        <taxon>Pseudomonadota</taxon>
        <taxon>Betaproteobacteria</taxon>
        <taxon>Nitrosomonadales</taxon>
        <taxon>Nitrosomonadaceae</taxon>
        <taxon>Nitrosomonas</taxon>
    </lineage>
</organism>
<reference evidence="2 3" key="1">
    <citation type="submission" date="2016-10" db="EMBL/GenBank/DDBJ databases">
        <authorList>
            <person name="de Groot N.N."/>
        </authorList>
    </citation>
    <scope>NUCLEOTIDE SEQUENCE [LARGE SCALE GENOMIC DNA]</scope>
    <source>
        <strain evidence="2 3">Nm146</strain>
    </source>
</reference>